<feature type="region of interest" description="Disordered" evidence="1">
    <location>
        <begin position="149"/>
        <end position="193"/>
    </location>
</feature>
<dbReference type="AlphaFoldDB" id="A0A8T4IQ79"/>
<feature type="compositionally biased region" description="Gly residues" evidence="1">
    <location>
        <begin position="1"/>
        <end position="12"/>
    </location>
</feature>
<gene>
    <name evidence="2" type="ORF">KDA82_14515</name>
</gene>
<evidence type="ECO:0000313" key="3">
    <source>
        <dbReference type="Proteomes" id="UP000675554"/>
    </source>
</evidence>
<dbReference type="PRINTS" id="PR01217">
    <property type="entry name" value="PRICHEXTENSN"/>
</dbReference>
<reference evidence="2" key="1">
    <citation type="submission" date="2021-04" db="EMBL/GenBank/DDBJ databases">
        <title>Sequencing of actinobacteria type strains.</title>
        <authorList>
            <person name="Nguyen G.-S."/>
            <person name="Wentzel A."/>
        </authorList>
    </citation>
    <scope>NUCLEOTIDE SEQUENCE</scope>
    <source>
        <strain evidence="2">DSM 42095</strain>
    </source>
</reference>
<accession>A0A8T4IQ79</accession>
<feature type="compositionally biased region" description="Basic and acidic residues" evidence="1">
    <location>
        <begin position="525"/>
        <end position="543"/>
    </location>
</feature>
<evidence type="ECO:0000256" key="1">
    <source>
        <dbReference type="SAM" id="MobiDB-lite"/>
    </source>
</evidence>
<keyword evidence="3" id="KW-1185">Reference proteome</keyword>
<name>A0A8T4IQ79_9ACTN</name>
<dbReference type="Proteomes" id="UP000675554">
    <property type="component" value="Unassembled WGS sequence"/>
</dbReference>
<comment type="caution">
    <text evidence="2">The sequence shown here is derived from an EMBL/GenBank/DDBJ whole genome shotgun (WGS) entry which is preliminary data.</text>
</comment>
<feature type="region of interest" description="Disordered" evidence="1">
    <location>
        <begin position="1"/>
        <end position="27"/>
    </location>
</feature>
<feature type="compositionally biased region" description="Gly residues" evidence="1">
    <location>
        <begin position="470"/>
        <end position="487"/>
    </location>
</feature>
<protein>
    <submittedName>
        <fullName evidence="2">Uncharacterized protein</fullName>
    </submittedName>
</protein>
<feature type="compositionally biased region" description="Polar residues" evidence="1">
    <location>
        <begin position="492"/>
        <end position="503"/>
    </location>
</feature>
<proteinExistence type="predicted"/>
<evidence type="ECO:0000313" key="2">
    <source>
        <dbReference type="EMBL" id="MBR7674209.1"/>
    </source>
</evidence>
<feature type="compositionally biased region" description="Low complexity" evidence="1">
    <location>
        <begin position="311"/>
        <end position="326"/>
    </location>
</feature>
<feature type="region of interest" description="Disordered" evidence="1">
    <location>
        <begin position="226"/>
        <end position="564"/>
    </location>
</feature>
<dbReference type="EMBL" id="JAGSMN010000310">
    <property type="protein sequence ID" value="MBR7674209.1"/>
    <property type="molecule type" value="Genomic_DNA"/>
</dbReference>
<feature type="compositionally biased region" description="Basic and acidic residues" evidence="1">
    <location>
        <begin position="182"/>
        <end position="193"/>
    </location>
</feature>
<sequence length="564" mass="57034">MGKGNGDQGGEGQTPTGGEEELPEEPIVAPQLALTDVRRIMSSFFGSGTIGKTDFENRHLNDMVDLVESAKPSDLEAAGDALWDAAREIKKAGNELITHIGTVEWEGESGNAFREWGKKLAQNTLDLGDFAGTAATQIKAAGVGLATVQSSMPPRDNGKGTAIGDVPFPARVDGNPGMADTKTPEGKKREEDRQEAIAQMNKLSSYYQVSYDTMAAQKMPVFEAMPSVGVPQPRPESGRWGNGGSESDTPLAGGAGGNVAAVAPDSSDTPAVRPDAPTPHQPSVTPVAPDNSVSTDIDSAKTLPPPVADHAPTTPTTSPPTTSAPPVTGPVPGVPNAMPPRGAGKTPGISGTPRPVAKSAGPTGRPTGPANPVGRPTGPTGQSPVGRPTGQTPAGRPTGPTGQSPMGRAGTSGAGQPVGRPGSTASPRPAGRSGPVVGGTPSRSGPTAKGPRIPRGTVVGGEQSSTTGRGASGGTGRKLGSGPGGVVGNPRSGASAQGRQFTQGGSGLVRGESGKGQSAGAAPRGKKESGREREREDAERPDYLTEDEETWTNGRRGTVPPVIE</sequence>
<organism evidence="2 3">
    <name type="scientific">Streptomyces daliensis</name>
    <dbReference type="NCBI Taxonomy" id="299421"/>
    <lineage>
        <taxon>Bacteria</taxon>
        <taxon>Bacillati</taxon>
        <taxon>Actinomycetota</taxon>
        <taxon>Actinomycetes</taxon>
        <taxon>Kitasatosporales</taxon>
        <taxon>Streptomycetaceae</taxon>
        <taxon>Streptomyces</taxon>
    </lineage>
</organism>